<dbReference type="EMBL" id="MU004184">
    <property type="protein sequence ID" value="KAF2499077.1"/>
    <property type="molecule type" value="Genomic_DNA"/>
</dbReference>
<dbReference type="Proteomes" id="UP000799750">
    <property type="component" value="Unassembled WGS sequence"/>
</dbReference>
<gene>
    <name evidence="1" type="ORF">BU16DRAFT_557410</name>
</gene>
<reference evidence="1" key="1">
    <citation type="journal article" date="2020" name="Stud. Mycol.">
        <title>101 Dothideomycetes genomes: a test case for predicting lifestyles and emergence of pathogens.</title>
        <authorList>
            <person name="Haridas S."/>
            <person name="Albert R."/>
            <person name="Binder M."/>
            <person name="Bloem J."/>
            <person name="Labutti K."/>
            <person name="Salamov A."/>
            <person name="Andreopoulos B."/>
            <person name="Baker S."/>
            <person name="Barry K."/>
            <person name="Bills G."/>
            <person name="Bluhm B."/>
            <person name="Cannon C."/>
            <person name="Castanera R."/>
            <person name="Culley D."/>
            <person name="Daum C."/>
            <person name="Ezra D."/>
            <person name="Gonzalez J."/>
            <person name="Henrissat B."/>
            <person name="Kuo A."/>
            <person name="Liang C."/>
            <person name="Lipzen A."/>
            <person name="Lutzoni F."/>
            <person name="Magnuson J."/>
            <person name="Mondo S."/>
            <person name="Nolan M."/>
            <person name="Ohm R."/>
            <person name="Pangilinan J."/>
            <person name="Park H.-J."/>
            <person name="Ramirez L."/>
            <person name="Alfaro M."/>
            <person name="Sun H."/>
            <person name="Tritt A."/>
            <person name="Yoshinaga Y."/>
            <person name="Zwiers L.-H."/>
            <person name="Turgeon B."/>
            <person name="Goodwin S."/>
            <person name="Spatafora J."/>
            <person name="Crous P."/>
            <person name="Grigoriev I."/>
        </authorList>
    </citation>
    <scope>NUCLEOTIDE SEQUENCE</scope>
    <source>
        <strain evidence="1">CBS 269.34</strain>
    </source>
</reference>
<keyword evidence="2" id="KW-1185">Reference proteome</keyword>
<dbReference type="OrthoDB" id="5232919at2759"/>
<dbReference type="AlphaFoldDB" id="A0A6A6R6F6"/>
<sequence>MGPEGISWSPRCHRYHSNLDWRCFRPSKHANYDIYIILMSLGCIVCITTSANRSQYHYSAPSTTYPAHESPNSEDEKIVLASEQKQAILRQLDGAPAYFSKNIPLRVRKPASSIENILAAVKNKHHTYWWDELRITCDTAEKNRAGNGKELGRIDGPKISKAKKQTFHPAHVCLFPELLDAFKLAVSGGVFVAVDAVFQAAGSRTGSLPVARPSLDL</sequence>
<organism evidence="1 2">
    <name type="scientific">Lophium mytilinum</name>
    <dbReference type="NCBI Taxonomy" id="390894"/>
    <lineage>
        <taxon>Eukaryota</taxon>
        <taxon>Fungi</taxon>
        <taxon>Dikarya</taxon>
        <taxon>Ascomycota</taxon>
        <taxon>Pezizomycotina</taxon>
        <taxon>Dothideomycetes</taxon>
        <taxon>Pleosporomycetidae</taxon>
        <taxon>Mytilinidiales</taxon>
        <taxon>Mytilinidiaceae</taxon>
        <taxon>Lophium</taxon>
    </lineage>
</organism>
<evidence type="ECO:0000313" key="1">
    <source>
        <dbReference type="EMBL" id="KAF2499077.1"/>
    </source>
</evidence>
<name>A0A6A6R6F6_9PEZI</name>
<proteinExistence type="predicted"/>
<protein>
    <submittedName>
        <fullName evidence="1">Uncharacterized protein</fullName>
    </submittedName>
</protein>
<accession>A0A6A6R6F6</accession>
<evidence type="ECO:0000313" key="2">
    <source>
        <dbReference type="Proteomes" id="UP000799750"/>
    </source>
</evidence>